<name>A0A7T7NY29_STAPS</name>
<evidence type="ECO:0000313" key="3">
    <source>
        <dbReference type="EMBL" id="EGQ4384977.1"/>
    </source>
</evidence>
<evidence type="ECO:0000259" key="2">
    <source>
        <dbReference type="Pfam" id="PF04556"/>
    </source>
</evidence>
<dbReference type="EC" id="3.1.21.4" evidence="1"/>
<keyword evidence="1" id="KW-0680">Restriction system</keyword>
<organism evidence="4 5">
    <name type="scientific">Staphylococcus pseudintermedius</name>
    <dbReference type="NCBI Taxonomy" id="283734"/>
    <lineage>
        <taxon>Bacteria</taxon>
        <taxon>Bacillati</taxon>
        <taxon>Bacillota</taxon>
        <taxon>Bacilli</taxon>
        <taxon>Bacillales</taxon>
        <taxon>Staphylococcaceae</taxon>
        <taxon>Staphylococcus</taxon>
        <taxon>Staphylococcus intermedius group</taxon>
    </lineage>
</organism>
<keyword evidence="1 4" id="KW-0255">Endonuclease</keyword>
<keyword evidence="6" id="KW-1185">Reference proteome</keyword>
<evidence type="ECO:0000313" key="5">
    <source>
        <dbReference type="Proteomes" id="UP000595859"/>
    </source>
</evidence>
<gene>
    <name evidence="3" type="ORF">EGV54_07700</name>
    <name evidence="4" type="ORF">JGZ15_00190</name>
</gene>
<feature type="domain" description="Restriction endonuclease type II DpnII-like" evidence="2">
    <location>
        <begin position="15"/>
        <end position="295"/>
    </location>
</feature>
<dbReference type="InterPro" id="IPR007637">
    <property type="entry name" value="Restrct_endonuc_II_DpnII-like"/>
</dbReference>
<dbReference type="REBASE" id="483546">
    <property type="entry name" value="Sps080ORF200P"/>
</dbReference>
<proteinExistence type="inferred from homology"/>
<dbReference type="Proteomes" id="UP000595859">
    <property type="component" value="Chromosome"/>
</dbReference>
<dbReference type="RefSeq" id="WP_105502988.1">
    <property type="nucleotide sequence ID" value="NZ_BAAFIB010000004.1"/>
</dbReference>
<dbReference type="Proteomes" id="UP000600220">
    <property type="component" value="Unassembled WGS sequence"/>
</dbReference>
<comment type="function">
    <text evidence="1">A P subtype restriction enzyme that recognizes the double-stranded unmethylated sequence 5'-GATC-3'.</text>
</comment>
<evidence type="ECO:0000313" key="6">
    <source>
        <dbReference type="Proteomes" id="UP000600220"/>
    </source>
</evidence>
<keyword evidence="1" id="KW-0378">Hydrolase</keyword>
<accession>A0A7T7NY29</accession>
<dbReference type="AlphaFoldDB" id="A0A7T7NY29"/>
<dbReference type="GO" id="GO:0003677">
    <property type="term" value="F:DNA binding"/>
    <property type="evidence" value="ECO:0007669"/>
    <property type="project" value="UniProtKB-UniRule"/>
</dbReference>
<dbReference type="EMBL" id="CP066884">
    <property type="protein sequence ID" value="QQM98150.1"/>
    <property type="molecule type" value="Genomic_DNA"/>
</dbReference>
<reference evidence="3 6" key="1">
    <citation type="submission" date="2018-11" db="EMBL/GenBank/DDBJ databases">
        <authorList>
            <consortium name="Veterinary Laboratory Investigation and Response Network"/>
        </authorList>
    </citation>
    <scope>NUCLEOTIDE SEQUENCE [LARGE SCALE GENOMIC DNA]</scope>
    <source>
        <strain evidence="3 6">SPSE-18-VL-LA-PA-Ryan-0021</strain>
    </source>
</reference>
<dbReference type="GO" id="GO:0009036">
    <property type="term" value="F:type II site-specific deoxyribonuclease activity"/>
    <property type="evidence" value="ECO:0007669"/>
    <property type="project" value="UniProtKB-UniRule"/>
</dbReference>
<comment type="catalytic activity">
    <reaction evidence="1">
        <text>Endonucleolytic cleavage of DNA to give specific double-stranded fragments with terminal 5'-phosphates.</text>
        <dbReference type="EC" id="3.1.21.4"/>
    </reaction>
</comment>
<evidence type="ECO:0000256" key="1">
    <source>
        <dbReference type="PIRNR" id="PIRNR016080"/>
    </source>
</evidence>
<dbReference type="GO" id="GO:0009307">
    <property type="term" value="P:DNA restriction-modification system"/>
    <property type="evidence" value="ECO:0007669"/>
    <property type="project" value="UniProtKB-UniRule"/>
</dbReference>
<dbReference type="EMBL" id="AAXKXX010000010">
    <property type="protein sequence ID" value="EGQ4384977.1"/>
    <property type="molecule type" value="Genomic_DNA"/>
</dbReference>
<protein>
    <recommendedName>
        <fullName evidence="1">Type-2 restriction enzyme</fullName>
        <ecNumber evidence="1">3.1.21.4</ecNumber>
    </recommendedName>
</protein>
<sequence length="301" mass="34566">MNYQEYVALNVNERLDVFLSSLSSTNKTPGYFVNWEKVEKGGKRFELELNTLNYLLGKENIEEEARNLFLAQPNLLKTIPILLATRDEKLDILMLDNDDMDFYSLDFQNIDMQNFETYLDFIKNSGLMNFLQNTAQKNLVDFVYGVEVGLDSNARKNRSGTTMESILEKKVSETCKELGLKFKVQATSLWMKQNWDVDVPTDKSARRFDVAILNPRNNAVYVIETNFYNGGGSKLKSVAGEFKSLNRFINQSENSVTFAWVTDGQGWHTATKPLSEAFAEIENVFNLDMLRNDYIYSMLTS</sequence>
<comment type="similarity">
    <text evidence="1">Belongs to the DpnII type II restriction endonuclease family.</text>
</comment>
<dbReference type="InterPro" id="IPR021191">
    <property type="entry name" value="Restrct_endonuc_II_DpnII"/>
</dbReference>
<keyword evidence="1" id="KW-0540">Nuclease</keyword>
<evidence type="ECO:0000313" key="4">
    <source>
        <dbReference type="EMBL" id="QQM98150.1"/>
    </source>
</evidence>
<dbReference type="PIRSF" id="PIRSF016080">
    <property type="entry name" value="Restrict_endonuc_II_DpmII"/>
    <property type="match status" value="1"/>
</dbReference>
<reference evidence="4 5" key="2">
    <citation type="submission" date="2020-12" db="EMBL/GenBank/DDBJ databases">
        <title>Whole genome sequencing and de novo assembly of Staphylococcus pseudintermedius: a novel pangenome approach to unravel pathogenesis of canine pyoderma.</title>
        <authorList>
            <person name="Ferrer L."/>
            <person name="Perez D."/>
            <person name="Fonticoba R."/>
            <person name="Vines J."/>
            <person name="Fabregas N."/>
            <person name="Madronero S."/>
            <person name="Meroni G."/>
            <person name="Martino P."/>
            <person name="Martinez S."/>
            <person name="Cusco A."/>
            <person name="Migura L."/>
            <person name="Francino O."/>
        </authorList>
    </citation>
    <scope>NUCLEOTIDE SEQUENCE [LARGE SCALE GENOMIC DNA]</scope>
    <source>
        <strain evidence="4 5">HSP080</strain>
    </source>
</reference>
<dbReference type="Pfam" id="PF04556">
    <property type="entry name" value="DpnII"/>
    <property type="match status" value="1"/>
</dbReference>